<proteinExistence type="predicted"/>
<evidence type="ECO:0000313" key="2">
    <source>
        <dbReference type="Proteomes" id="UP000031971"/>
    </source>
</evidence>
<sequence length="372" mass="39351">MHSGMTLSAPPSVLFAAVDPGGAAAILPVAQMLAGRGGRAAILDHGFLGRNATDELIRLAPPDGDPGAWLEACGISCVCFGTSLADHLPLALARSAQSLGLPVVCILDNWMNYRVRLEMDGGPLFVPDVYAVMDDKARDEALAEGVPASCLQVTGHPGLAGLAREISEATAPRRRDLRMRLGLGVPPRQLIAFIGEPVARDQGTDSRTPGWRGYTERDVLALLCGQLQPMAGTVDLAILPHPRDDLVELEALWQSLRGNLGGGIVRDFGGRQVVLAADRVAGMASILLYEAWLQAKPVISLQPGLVRDDLAAAVRRPGIGLVTRRDLAPEAIAGWLAAGQWEKPADCLRHGAAPALLAELIQHLAERAHGEA</sequence>
<dbReference type="AlphaFoldDB" id="A0A0C2YBV4"/>
<dbReference type="EMBL" id="JXSL01000030">
    <property type="protein sequence ID" value="KIL97219.1"/>
    <property type="molecule type" value="Genomic_DNA"/>
</dbReference>
<name>A0A0C2YBV4_PARME</name>
<evidence type="ECO:0000313" key="1">
    <source>
        <dbReference type="EMBL" id="KIL97219.1"/>
    </source>
</evidence>
<gene>
    <name evidence="1" type="ORF">CCC_00280</name>
</gene>
<organism evidence="1 2">
    <name type="scientific">Paramagnetospirillum magnetotacticum MS-1</name>
    <dbReference type="NCBI Taxonomy" id="272627"/>
    <lineage>
        <taxon>Bacteria</taxon>
        <taxon>Pseudomonadati</taxon>
        <taxon>Pseudomonadota</taxon>
        <taxon>Alphaproteobacteria</taxon>
        <taxon>Rhodospirillales</taxon>
        <taxon>Magnetospirillaceae</taxon>
        <taxon>Paramagnetospirillum</taxon>
    </lineage>
</organism>
<dbReference type="STRING" id="272627.CCC_00280"/>
<protein>
    <submittedName>
        <fullName evidence="1">Uncharacterized protein</fullName>
    </submittedName>
</protein>
<dbReference type="Proteomes" id="UP000031971">
    <property type="component" value="Unassembled WGS sequence"/>
</dbReference>
<accession>A0A0C2YBV4</accession>
<comment type="caution">
    <text evidence="1">The sequence shown here is derived from an EMBL/GenBank/DDBJ whole genome shotgun (WGS) entry which is preliminary data.</text>
</comment>
<reference evidence="1 2" key="1">
    <citation type="submission" date="2015-01" db="EMBL/GenBank/DDBJ databases">
        <title>Genome Sequence of Magnetospirillum magnetotacticum Strain MS-1.</title>
        <authorList>
            <person name="Marinov G.K."/>
            <person name="Smalley M.D."/>
            <person name="DeSalvo G."/>
        </authorList>
    </citation>
    <scope>NUCLEOTIDE SEQUENCE [LARGE SCALE GENOMIC DNA]</scope>
    <source>
        <strain evidence="1 2">MS-1</strain>
    </source>
</reference>
<keyword evidence="2" id="KW-1185">Reference proteome</keyword>